<dbReference type="Proteomes" id="UP001145114">
    <property type="component" value="Unassembled WGS sequence"/>
</dbReference>
<gene>
    <name evidence="1" type="ORF">EV182_002322</name>
</gene>
<sequence>MPAEMHSLAQNNSKLTQPTMSAVNGKDNRKAKRRKKKNNNRIKLNLNQEPPKRDTYEDGSDIEIEYVPETIFLDDNLHEEFSNVFEHFNTIGTNEEDEAEDDEQQMMLTDSDDQASDLDIYSDSRTKPITSKKKLKQVLRMDVAELKKQVKRPEVIDWVDVTASDPKLLITLKSVKNSVSVPQHWSQKRKYLQNKRGIEKPPFKLPAFIRDTGIMEMRDSAKEREEQQTAKAKQRARVQPKMNRLTIDYKRLHDAFFRFQTPPENLAGHGELYYEGKEFESDVKHTQPGKISEELREALGIPPLAPPPWLINMQRYGMPPSYPHLIIPGLNAPIPPGAQWGFHPGGWGHPPVGEFGRPLYGDVFGVAQQPDGAATYQDAQGQVEHTLWGELESASEEEEEEEEDEEGEGKEEEEIEGRATALEGSEVEQQPALAGEQLPDGLVTPGGLASVPAGLETPDVIQLRKEKAPAPVEERRDLYQVIPERQAQIQGFMGSQYVYDLSVAKSGKEGGAPAAGSPEISNHDQAASQEVQQGESVAVAIEHASAEDAERQARKRKQQQHSAETEARATSNAPSREKKRREFKF</sequence>
<protein>
    <submittedName>
        <fullName evidence="1">Uncharacterized protein</fullName>
    </submittedName>
</protein>
<organism evidence="1 2">
    <name type="scientific">Spiromyces aspiralis</name>
    <dbReference type="NCBI Taxonomy" id="68401"/>
    <lineage>
        <taxon>Eukaryota</taxon>
        <taxon>Fungi</taxon>
        <taxon>Fungi incertae sedis</taxon>
        <taxon>Zoopagomycota</taxon>
        <taxon>Kickxellomycotina</taxon>
        <taxon>Kickxellomycetes</taxon>
        <taxon>Kickxellales</taxon>
        <taxon>Kickxellaceae</taxon>
        <taxon>Spiromyces</taxon>
    </lineage>
</organism>
<comment type="caution">
    <text evidence="1">The sequence shown here is derived from an EMBL/GenBank/DDBJ whole genome shotgun (WGS) entry which is preliminary data.</text>
</comment>
<evidence type="ECO:0000313" key="1">
    <source>
        <dbReference type="EMBL" id="KAJ1679304.1"/>
    </source>
</evidence>
<accession>A0ACC1HRX9</accession>
<dbReference type="EMBL" id="JAMZIH010000467">
    <property type="protein sequence ID" value="KAJ1679304.1"/>
    <property type="molecule type" value="Genomic_DNA"/>
</dbReference>
<reference evidence="1" key="1">
    <citation type="submission" date="2022-06" db="EMBL/GenBank/DDBJ databases">
        <title>Phylogenomic reconstructions and comparative analyses of Kickxellomycotina fungi.</title>
        <authorList>
            <person name="Reynolds N.K."/>
            <person name="Stajich J.E."/>
            <person name="Barry K."/>
            <person name="Grigoriev I.V."/>
            <person name="Crous P."/>
            <person name="Smith M.E."/>
        </authorList>
    </citation>
    <scope>NUCLEOTIDE SEQUENCE</scope>
    <source>
        <strain evidence="1">RSA 2271</strain>
    </source>
</reference>
<evidence type="ECO:0000313" key="2">
    <source>
        <dbReference type="Proteomes" id="UP001145114"/>
    </source>
</evidence>
<proteinExistence type="predicted"/>
<keyword evidence="2" id="KW-1185">Reference proteome</keyword>
<name>A0ACC1HRX9_9FUNG</name>